<feature type="domain" description="Reverse transcriptase zinc-binding" evidence="1">
    <location>
        <begin position="81"/>
        <end position="165"/>
    </location>
</feature>
<evidence type="ECO:0000313" key="2">
    <source>
        <dbReference type="Proteomes" id="UP000504610"/>
    </source>
</evidence>
<dbReference type="Pfam" id="PF13966">
    <property type="entry name" value="zf-RVT"/>
    <property type="match status" value="1"/>
</dbReference>
<keyword evidence="2" id="KW-1185">Reference proteome</keyword>
<gene>
    <name evidence="3" type="primary">LOC108807977</name>
</gene>
<dbReference type="GeneID" id="108807977"/>
<organism evidence="2 3">
    <name type="scientific">Raphanus sativus</name>
    <name type="common">Radish</name>
    <name type="synonym">Raphanus raphanistrum var. sativus</name>
    <dbReference type="NCBI Taxonomy" id="3726"/>
    <lineage>
        <taxon>Eukaryota</taxon>
        <taxon>Viridiplantae</taxon>
        <taxon>Streptophyta</taxon>
        <taxon>Embryophyta</taxon>
        <taxon>Tracheophyta</taxon>
        <taxon>Spermatophyta</taxon>
        <taxon>Magnoliopsida</taxon>
        <taxon>eudicotyledons</taxon>
        <taxon>Gunneridae</taxon>
        <taxon>Pentapetalae</taxon>
        <taxon>rosids</taxon>
        <taxon>malvids</taxon>
        <taxon>Brassicales</taxon>
        <taxon>Brassicaceae</taxon>
        <taxon>Brassiceae</taxon>
        <taxon>Raphanus</taxon>
    </lineage>
</organism>
<reference evidence="2" key="1">
    <citation type="journal article" date="2019" name="Database">
        <title>The radish genome database (RadishGD): an integrated information resource for radish genomics.</title>
        <authorList>
            <person name="Yu H.J."/>
            <person name="Baek S."/>
            <person name="Lee Y.J."/>
            <person name="Cho A."/>
            <person name="Mun J.H."/>
        </authorList>
    </citation>
    <scope>NUCLEOTIDE SEQUENCE [LARGE SCALE GENOMIC DNA]</scope>
    <source>
        <strain evidence="2">cv. WK10039</strain>
    </source>
</reference>
<dbReference type="AlphaFoldDB" id="A0A6J0JJ73"/>
<evidence type="ECO:0000313" key="3">
    <source>
        <dbReference type="RefSeq" id="XP_018435693.1"/>
    </source>
</evidence>
<dbReference type="PANTHER" id="PTHR33116:SF84">
    <property type="entry name" value="RNA-DIRECTED DNA POLYMERASE"/>
    <property type="match status" value="1"/>
</dbReference>
<dbReference type="PANTHER" id="PTHR33116">
    <property type="entry name" value="REVERSE TRANSCRIPTASE ZINC-BINDING DOMAIN-CONTAINING PROTEIN-RELATED-RELATED"/>
    <property type="match status" value="1"/>
</dbReference>
<reference evidence="3" key="2">
    <citation type="submission" date="2025-08" db="UniProtKB">
        <authorList>
            <consortium name="RefSeq"/>
        </authorList>
    </citation>
    <scope>IDENTIFICATION</scope>
    <source>
        <tissue evidence="3">Leaf</tissue>
    </source>
</reference>
<proteinExistence type="predicted"/>
<accession>A0A6J0JJ73</accession>
<dbReference type="InterPro" id="IPR026960">
    <property type="entry name" value="RVT-Znf"/>
</dbReference>
<dbReference type="OrthoDB" id="1033916at2759"/>
<dbReference type="KEGG" id="rsz:108807977"/>
<name>A0A6J0JJ73_RAPSA</name>
<dbReference type="Proteomes" id="UP000504610">
    <property type="component" value="Chromosome 6"/>
</dbReference>
<protein>
    <submittedName>
        <fullName evidence="3">Uncharacterized protein LOC108807977</fullName>
    </submittedName>
</protein>
<evidence type="ECO:0000259" key="1">
    <source>
        <dbReference type="Pfam" id="PF13966"/>
    </source>
</evidence>
<dbReference type="RefSeq" id="XP_018435693.1">
    <property type="nucleotide sequence ID" value="XM_018580191.1"/>
</dbReference>
<sequence>MSERGVLSDLLGERSVIDMGIRKDATVEEAILCSHRRRRHCTCTVLLKDIEVDLSRMRDCLSQAEEGISLWRKDSRFKNQFSAQKTWQLIRETKAKCSWSRGIWFSQATPKFSFMMWLATLDRRSTMDRILCWNPSIDATCVLCKNAPEFRDHLFFECSYSFQVWEHLIKGMLRNSYTNIWSGIMLLISDRKKEKKKLFCIRYALQSAMYVLWRERNKVKHREKLMPKVVLKKMLDKDIRNKLSLLRSKRVKGMEGALQFWFVTRA</sequence>